<reference evidence="8 9" key="1">
    <citation type="submission" date="2020-07" db="EMBL/GenBank/DDBJ databases">
        <title>Metarhizium humberi genome.</title>
        <authorList>
            <person name="Lysoe E."/>
        </authorList>
    </citation>
    <scope>NUCLEOTIDE SEQUENCE [LARGE SCALE GENOMIC DNA]</scope>
    <source>
        <strain evidence="8 9">ESALQ1638</strain>
    </source>
</reference>
<dbReference type="EMBL" id="JACEFI010000005">
    <property type="protein sequence ID" value="KAH0598311.1"/>
    <property type="molecule type" value="Genomic_DNA"/>
</dbReference>
<keyword evidence="1" id="KW-0479">Metal-binding</keyword>
<dbReference type="SUPFAM" id="SSF57701">
    <property type="entry name" value="Zn2/Cys6 DNA-binding domain"/>
    <property type="match status" value="1"/>
</dbReference>
<dbReference type="AlphaFoldDB" id="A0A9P8MDP7"/>
<keyword evidence="2" id="KW-0862">Zinc</keyword>
<keyword evidence="9" id="KW-1185">Reference proteome</keyword>
<dbReference type="GO" id="GO:0006351">
    <property type="term" value="P:DNA-templated transcription"/>
    <property type="evidence" value="ECO:0007669"/>
    <property type="project" value="InterPro"/>
</dbReference>
<sequence>MRGNSSISSHVHIFTFLTFSEQKTCLLESRLSTFTKDTASSSNPLLIIVGSEATRAATQAGMKGSSRYSRSRQKVCENCSTAKAKCDRGQGKCSRCAARGIRCTYPGADTSTQSSEAPEDQDAAGSDSPDRHRSARRPRETPDFAHLRLCCPINVDDIQNRWLNLFVPMPGQQPKQYPAAITLFISRVLKSYVAAASRGRTVPPFIHLLQMRVLASVPPLSICLSLMRMCEQPAPGSEGVIVDLLRREMATIYANRSGYDHTAMLAAFQAFLLYAMSLFFTLAQGPDAGMREAMMHLQDLAAMSCRHGLVCAEEQQRARPKWEAWAVAEAKRRTLFTMYLFDSVLSSLDGLPTFLGTELAGLPAPASRVLWQAEERGAWESSYSLDLAGWSAGRLRIDELWPVSSDMGQAAVLERCNRVDRWLEDVDEYGTMLYAVTSCTHGT</sequence>
<feature type="compositionally biased region" description="Basic and acidic residues" evidence="6">
    <location>
        <begin position="128"/>
        <end position="139"/>
    </location>
</feature>
<keyword evidence="3" id="KW-0805">Transcription regulation</keyword>
<dbReference type="Pfam" id="PF00172">
    <property type="entry name" value="Zn_clus"/>
    <property type="match status" value="1"/>
</dbReference>
<dbReference type="PROSITE" id="PS50048">
    <property type="entry name" value="ZN2_CY6_FUNGAL_2"/>
    <property type="match status" value="1"/>
</dbReference>
<accession>A0A9P8MDP7</accession>
<evidence type="ECO:0000256" key="5">
    <source>
        <dbReference type="ARBA" id="ARBA00023242"/>
    </source>
</evidence>
<dbReference type="SMART" id="SM00066">
    <property type="entry name" value="GAL4"/>
    <property type="match status" value="1"/>
</dbReference>
<dbReference type="Gene3D" id="4.10.240.10">
    <property type="entry name" value="Zn(2)-C6 fungal-type DNA-binding domain"/>
    <property type="match status" value="1"/>
</dbReference>
<dbReference type="InterPro" id="IPR001138">
    <property type="entry name" value="Zn2Cys6_DnaBD"/>
</dbReference>
<organism evidence="8 9">
    <name type="scientific">Metarhizium humberi</name>
    <dbReference type="NCBI Taxonomy" id="2596975"/>
    <lineage>
        <taxon>Eukaryota</taxon>
        <taxon>Fungi</taxon>
        <taxon>Dikarya</taxon>
        <taxon>Ascomycota</taxon>
        <taxon>Pezizomycotina</taxon>
        <taxon>Sordariomycetes</taxon>
        <taxon>Hypocreomycetidae</taxon>
        <taxon>Hypocreales</taxon>
        <taxon>Clavicipitaceae</taxon>
        <taxon>Metarhizium</taxon>
    </lineage>
</organism>
<evidence type="ECO:0000256" key="1">
    <source>
        <dbReference type="ARBA" id="ARBA00022723"/>
    </source>
</evidence>
<dbReference type="Proteomes" id="UP000764110">
    <property type="component" value="Unassembled WGS sequence"/>
</dbReference>
<dbReference type="InterPro" id="IPR036864">
    <property type="entry name" value="Zn2-C6_fun-type_DNA-bd_sf"/>
</dbReference>
<keyword evidence="5" id="KW-0539">Nucleus</keyword>
<feature type="domain" description="Zn(2)-C6 fungal-type" evidence="7">
    <location>
        <begin position="75"/>
        <end position="105"/>
    </location>
</feature>
<evidence type="ECO:0000256" key="3">
    <source>
        <dbReference type="ARBA" id="ARBA00023015"/>
    </source>
</evidence>
<dbReference type="GO" id="GO:0003677">
    <property type="term" value="F:DNA binding"/>
    <property type="evidence" value="ECO:0007669"/>
    <property type="project" value="InterPro"/>
</dbReference>
<gene>
    <name evidence="8" type="ORF">MHUMG1_03608</name>
</gene>
<dbReference type="CDD" id="cd00067">
    <property type="entry name" value="GAL4"/>
    <property type="match status" value="1"/>
</dbReference>
<dbReference type="PANTHER" id="PTHR47660">
    <property type="entry name" value="TRANSCRIPTION FACTOR WITH C2H2 AND ZN(2)-CYS(6) DNA BINDING DOMAIN (EUROFUNG)-RELATED-RELATED"/>
    <property type="match status" value="1"/>
</dbReference>
<dbReference type="GO" id="GO:0008270">
    <property type="term" value="F:zinc ion binding"/>
    <property type="evidence" value="ECO:0007669"/>
    <property type="project" value="InterPro"/>
</dbReference>
<comment type="caution">
    <text evidence="8">The sequence shown here is derived from an EMBL/GenBank/DDBJ whole genome shotgun (WGS) entry which is preliminary data.</text>
</comment>
<evidence type="ECO:0000256" key="2">
    <source>
        <dbReference type="ARBA" id="ARBA00022833"/>
    </source>
</evidence>
<evidence type="ECO:0000259" key="7">
    <source>
        <dbReference type="PROSITE" id="PS50048"/>
    </source>
</evidence>
<feature type="region of interest" description="Disordered" evidence="6">
    <location>
        <begin position="107"/>
        <end position="139"/>
    </location>
</feature>
<protein>
    <recommendedName>
        <fullName evidence="7">Zn(2)-C6 fungal-type domain-containing protein</fullName>
    </recommendedName>
</protein>
<evidence type="ECO:0000256" key="4">
    <source>
        <dbReference type="ARBA" id="ARBA00023163"/>
    </source>
</evidence>
<dbReference type="PANTHER" id="PTHR47660:SF3">
    <property type="entry name" value="FINGER DOMAIN PROTEIN, PUTATIVE (AFU_ORTHOLOGUE AFUA_4G03310)-RELATED"/>
    <property type="match status" value="1"/>
</dbReference>
<evidence type="ECO:0000313" key="8">
    <source>
        <dbReference type="EMBL" id="KAH0598311.1"/>
    </source>
</evidence>
<keyword evidence="4" id="KW-0804">Transcription</keyword>
<dbReference type="GO" id="GO:0000981">
    <property type="term" value="F:DNA-binding transcription factor activity, RNA polymerase II-specific"/>
    <property type="evidence" value="ECO:0007669"/>
    <property type="project" value="InterPro"/>
</dbReference>
<evidence type="ECO:0000313" key="9">
    <source>
        <dbReference type="Proteomes" id="UP000764110"/>
    </source>
</evidence>
<proteinExistence type="predicted"/>
<evidence type="ECO:0000256" key="6">
    <source>
        <dbReference type="SAM" id="MobiDB-lite"/>
    </source>
</evidence>
<name>A0A9P8MDP7_9HYPO</name>
<dbReference type="PROSITE" id="PS00463">
    <property type="entry name" value="ZN2_CY6_FUNGAL_1"/>
    <property type="match status" value="1"/>
</dbReference>